<name>A0AC35FRA1_9BILA</name>
<evidence type="ECO:0000313" key="1">
    <source>
        <dbReference type="Proteomes" id="UP000887580"/>
    </source>
</evidence>
<organism evidence="1 2">
    <name type="scientific">Panagrolaimus sp. PS1159</name>
    <dbReference type="NCBI Taxonomy" id="55785"/>
    <lineage>
        <taxon>Eukaryota</taxon>
        <taxon>Metazoa</taxon>
        <taxon>Ecdysozoa</taxon>
        <taxon>Nematoda</taxon>
        <taxon>Chromadorea</taxon>
        <taxon>Rhabditida</taxon>
        <taxon>Tylenchina</taxon>
        <taxon>Panagrolaimomorpha</taxon>
        <taxon>Panagrolaimoidea</taxon>
        <taxon>Panagrolaimidae</taxon>
        <taxon>Panagrolaimus</taxon>
    </lineage>
</organism>
<evidence type="ECO:0000313" key="2">
    <source>
        <dbReference type="WBParaSite" id="PS1159_v2.g20078.t1"/>
    </source>
</evidence>
<accession>A0AC35FRA1</accession>
<dbReference type="WBParaSite" id="PS1159_v2.g20078.t1">
    <property type="protein sequence ID" value="PS1159_v2.g20078.t1"/>
    <property type="gene ID" value="PS1159_v2.g20078"/>
</dbReference>
<sequence>MGCPPEKDERRPERSSRYSSSQRRYSSNGRVVKGRGVTRFCPYSSTSNLKHWDKEERRIIPQKNANEIIARVKKEAERGIKENDKPRERSSSVSSIDSVKRENTSKPDPSSNIPNYESQDEEPMEVDGSNTVAEHISYKRRYDDGNSPLENRRNDNSPKDRHAHRSHRHRDRGSVDRNDDERRYNSTTSEKPHKHHDQSEFLTSTSSHTPRHETLKRYGREKSKSESPKRNRDRPKPHRVRDTSRRHRHDYRSPLRSSESVSPRRSPRRH</sequence>
<protein>
    <submittedName>
        <fullName evidence="2">Uncharacterized protein</fullName>
    </submittedName>
</protein>
<dbReference type="Proteomes" id="UP000887580">
    <property type="component" value="Unplaced"/>
</dbReference>
<proteinExistence type="predicted"/>
<reference evidence="2" key="1">
    <citation type="submission" date="2022-11" db="UniProtKB">
        <authorList>
            <consortium name="WormBaseParasite"/>
        </authorList>
    </citation>
    <scope>IDENTIFICATION</scope>
</reference>